<feature type="compositionally biased region" description="Polar residues" evidence="1">
    <location>
        <begin position="268"/>
        <end position="280"/>
    </location>
</feature>
<keyword evidence="4" id="KW-1185">Reference proteome</keyword>
<dbReference type="GO" id="GO:0005634">
    <property type="term" value="C:nucleus"/>
    <property type="evidence" value="ECO:0007669"/>
    <property type="project" value="TreeGrafter"/>
</dbReference>
<feature type="region of interest" description="Disordered" evidence="1">
    <location>
        <begin position="268"/>
        <end position="321"/>
    </location>
</feature>
<accession>A0A1X2GG21</accession>
<feature type="compositionally biased region" description="Pro residues" evidence="1">
    <location>
        <begin position="303"/>
        <end position="313"/>
    </location>
</feature>
<feature type="compositionally biased region" description="Low complexity" evidence="1">
    <location>
        <begin position="28"/>
        <end position="39"/>
    </location>
</feature>
<dbReference type="EMBL" id="MCGT01000017">
    <property type="protein sequence ID" value="ORX52827.1"/>
    <property type="molecule type" value="Genomic_DNA"/>
</dbReference>
<organism evidence="3 4">
    <name type="scientific">Hesseltinella vesiculosa</name>
    <dbReference type="NCBI Taxonomy" id="101127"/>
    <lineage>
        <taxon>Eukaryota</taxon>
        <taxon>Fungi</taxon>
        <taxon>Fungi incertae sedis</taxon>
        <taxon>Mucoromycota</taxon>
        <taxon>Mucoromycotina</taxon>
        <taxon>Mucoromycetes</taxon>
        <taxon>Mucorales</taxon>
        <taxon>Cunninghamellaceae</taxon>
        <taxon>Hesseltinella</taxon>
    </lineage>
</organism>
<protein>
    <recommendedName>
        <fullName evidence="2">DUF7082 domain-containing protein</fullName>
    </recommendedName>
</protein>
<dbReference type="STRING" id="101127.A0A1X2GG21"/>
<proteinExistence type="predicted"/>
<dbReference type="Proteomes" id="UP000242146">
    <property type="component" value="Unassembled WGS sequence"/>
</dbReference>
<evidence type="ECO:0000313" key="4">
    <source>
        <dbReference type="Proteomes" id="UP000242146"/>
    </source>
</evidence>
<comment type="caution">
    <text evidence="3">The sequence shown here is derived from an EMBL/GenBank/DDBJ whole genome shotgun (WGS) entry which is preliminary data.</text>
</comment>
<name>A0A1X2GG21_9FUNG</name>
<gene>
    <name evidence="3" type="ORF">DM01DRAFT_1408150</name>
</gene>
<dbReference type="OrthoDB" id="1751210at2759"/>
<evidence type="ECO:0000256" key="1">
    <source>
        <dbReference type="SAM" id="MobiDB-lite"/>
    </source>
</evidence>
<sequence length="503" mass="56374">MVVIPSDSLGTKYNLTKDDKEPTQEEGSSSLVDSASTTSRQSLHAQPITTWMIQSPTQRYSPPKIYEYSPHQGLEMDTLHVTLQMDDTSFLPKLKIAFGLAVMATQTYLDPATDMIQLSCLIPLWALTQSADKSVSLYVVVYEDQLQTVLDAWPFGYFTYASRKRSSTDIHYELAMKRAKGQDPSSSYVLPNYPYYEMPQYMPPTSSADARPQHYFEEPGSSSQMVFPYRPSQTTDTFTYPPQDMNLSQPMTQMPSVLAHDLSPAHETFQQLSPASSTAGPSMLAPAPYASSSTATSPIRPSFFPPMPPPPSAPSLEATSPDPFAQLISHADLVIEGNLATMVEDWTDQEKLDNRRLVQFTRRQTEHQIICHCQALPPTNRPNTPQEIIVSCIYWPEKNDYFITSVDIIYLLEGLIGARFTTEEKNRVRRNLEGIKPLTVSKGKGDNADFFKMIMTFNHPKPRNIEKDLKVFPWSTLPGALKKIISKYTASYSSTASVLPTST</sequence>
<feature type="domain" description="DUF7082" evidence="2">
    <location>
        <begin position="330"/>
        <end position="485"/>
    </location>
</feature>
<dbReference type="PANTHER" id="PTHR39463:SF1">
    <property type="entry name" value="MEDUSA"/>
    <property type="match status" value="1"/>
</dbReference>
<feature type="compositionally biased region" description="Low complexity" evidence="1">
    <location>
        <begin position="285"/>
        <end position="302"/>
    </location>
</feature>
<reference evidence="3 4" key="1">
    <citation type="submission" date="2016-07" db="EMBL/GenBank/DDBJ databases">
        <title>Pervasive Adenine N6-methylation of Active Genes in Fungi.</title>
        <authorList>
            <consortium name="DOE Joint Genome Institute"/>
            <person name="Mondo S.J."/>
            <person name="Dannebaum R.O."/>
            <person name="Kuo R.C."/>
            <person name="Labutti K."/>
            <person name="Haridas S."/>
            <person name="Kuo A."/>
            <person name="Salamov A."/>
            <person name="Ahrendt S.R."/>
            <person name="Lipzen A."/>
            <person name="Sullivan W."/>
            <person name="Andreopoulos W.B."/>
            <person name="Clum A."/>
            <person name="Lindquist E."/>
            <person name="Daum C."/>
            <person name="Ramamoorthy G.K."/>
            <person name="Gryganskyi A."/>
            <person name="Culley D."/>
            <person name="Magnuson J.K."/>
            <person name="James T.Y."/>
            <person name="O'Malley M.A."/>
            <person name="Stajich J.E."/>
            <person name="Spatafora J.W."/>
            <person name="Visel A."/>
            <person name="Grigoriev I.V."/>
        </authorList>
    </citation>
    <scope>NUCLEOTIDE SEQUENCE [LARGE SCALE GENOMIC DNA]</scope>
    <source>
        <strain evidence="3 4">NRRL 3301</strain>
    </source>
</reference>
<dbReference type="PANTHER" id="PTHR39463">
    <property type="entry name" value="MEDUSA"/>
    <property type="match status" value="1"/>
</dbReference>
<dbReference type="InterPro" id="IPR055509">
    <property type="entry name" value="DUF7082"/>
</dbReference>
<evidence type="ECO:0000259" key="2">
    <source>
        <dbReference type="Pfam" id="PF23305"/>
    </source>
</evidence>
<dbReference type="AlphaFoldDB" id="A0A1X2GG21"/>
<dbReference type="Pfam" id="PF23305">
    <property type="entry name" value="DUF7082"/>
    <property type="match status" value="1"/>
</dbReference>
<evidence type="ECO:0000313" key="3">
    <source>
        <dbReference type="EMBL" id="ORX52827.1"/>
    </source>
</evidence>
<feature type="region of interest" description="Disordered" evidence="1">
    <location>
        <begin position="1"/>
        <end position="43"/>
    </location>
</feature>